<evidence type="ECO:0000313" key="2">
    <source>
        <dbReference type="EMBL" id="CAK8681904.1"/>
    </source>
</evidence>
<name>A0ABP0FTS7_CLALP</name>
<organism evidence="2 3">
    <name type="scientific">Clavelina lepadiformis</name>
    <name type="common">Light-bulb sea squirt</name>
    <name type="synonym">Ascidia lepadiformis</name>
    <dbReference type="NCBI Taxonomy" id="159417"/>
    <lineage>
        <taxon>Eukaryota</taxon>
        <taxon>Metazoa</taxon>
        <taxon>Chordata</taxon>
        <taxon>Tunicata</taxon>
        <taxon>Ascidiacea</taxon>
        <taxon>Aplousobranchia</taxon>
        <taxon>Clavelinidae</taxon>
        <taxon>Clavelina</taxon>
    </lineage>
</organism>
<proteinExistence type="predicted"/>
<evidence type="ECO:0000313" key="3">
    <source>
        <dbReference type="Proteomes" id="UP001642483"/>
    </source>
</evidence>
<feature type="region of interest" description="Disordered" evidence="1">
    <location>
        <begin position="1"/>
        <end position="28"/>
    </location>
</feature>
<feature type="compositionally biased region" description="Polar residues" evidence="1">
    <location>
        <begin position="1"/>
        <end position="16"/>
    </location>
</feature>
<reference evidence="2 3" key="1">
    <citation type="submission" date="2024-02" db="EMBL/GenBank/DDBJ databases">
        <authorList>
            <person name="Daric V."/>
            <person name="Darras S."/>
        </authorList>
    </citation>
    <scope>NUCLEOTIDE SEQUENCE [LARGE SCALE GENOMIC DNA]</scope>
</reference>
<dbReference type="EMBL" id="CAWYQH010000090">
    <property type="protein sequence ID" value="CAK8681904.1"/>
    <property type="molecule type" value="Genomic_DNA"/>
</dbReference>
<gene>
    <name evidence="2" type="ORF">CVLEPA_LOCUS12136</name>
</gene>
<comment type="caution">
    <text evidence="2">The sequence shown here is derived from an EMBL/GenBank/DDBJ whole genome shotgun (WGS) entry which is preliminary data.</text>
</comment>
<protein>
    <submittedName>
        <fullName evidence="2">Uncharacterized protein</fullName>
    </submittedName>
</protein>
<evidence type="ECO:0000256" key="1">
    <source>
        <dbReference type="SAM" id="MobiDB-lite"/>
    </source>
</evidence>
<sequence length="106" mass="11414">MHETQEMTSENSSTLPMLSPAKPISPSPHHLLSAAVRFASTRKSVTSDIASQPNDLKSAHVMTSRRNTSINAELNFANGTHEHASLNSDVIHDDVDVMSSRTASSS</sequence>
<accession>A0ABP0FTS7</accession>
<dbReference type="Proteomes" id="UP001642483">
    <property type="component" value="Unassembled WGS sequence"/>
</dbReference>
<keyword evidence="3" id="KW-1185">Reference proteome</keyword>